<sequence length="81" mass="8748">MELDKIIPDSTVDTCGLSCPMPLLKTKKALKGLKAGQILEIVGTDPGSKKDIPDFGAKNGNTFLGMIDGEMGLTRYYIMKN</sequence>
<dbReference type="PANTHER" id="PTHR33279">
    <property type="entry name" value="SULFUR CARRIER PROTEIN YEDF-RELATED"/>
    <property type="match status" value="1"/>
</dbReference>
<comment type="similarity">
    <text evidence="1">Belongs to the sulfur carrier protein TusA family.</text>
</comment>
<dbReference type="SUPFAM" id="SSF64307">
    <property type="entry name" value="SirA-like"/>
    <property type="match status" value="1"/>
</dbReference>
<dbReference type="Gene3D" id="3.30.110.40">
    <property type="entry name" value="TusA-like domain"/>
    <property type="match status" value="1"/>
</dbReference>
<evidence type="ECO:0000313" key="4">
    <source>
        <dbReference type="Proteomes" id="UP000427769"/>
    </source>
</evidence>
<dbReference type="Proteomes" id="UP000427769">
    <property type="component" value="Chromosome"/>
</dbReference>
<dbReference type="AlphaFoldDB" id="A0A5K7ZP89"/>
<organism evidence="3 4">
    <name type="scientific">Desulfosarcina widdelii</name>
    <dbReference type="NCBI Taxonomy" id="947919"/>
    <lineage>
        <taxon>Bacteria</taxon>
        <taxon>Pseudomonadati</taxon>
        <taxon>Thermodesulfobacteriota</taxon>
        <taxon>Desulfobacteria</taxon>
        <taxon>Desulfobacterales</taxon>
        <taxon>Desulfosarcinaceae</taxon>
        <taxon>Desulfosarcina</taxon>
    </lineage>
</organism>
<dbReference type="PANTHER" id="PTHR33279:SF2">
    <property type="entry name" value="SULFUR CARRIER PROTEIN TUSA"/>
    <property type="match status" value="1"/>
</dbReference>
<protein>
    <submittedName>
        <fullName evidence="3">Response regulator SirA</fullName>
    </submittedName>
</protein>
<reference evidence="3 4" key="1">
    <citation type="submission" date="2019-11" db="EMBL/GenBank/DDBJ databases">
        <title>Comparative genomics of hydrocarbon-degrading Desulfosarcina strains.</title>
        <authorList>
            <person name="Watanabe M."/>
            <person name="Kojima H."/>
            <person name="Fukui M."/>
        </authorList>
    </citation>
    <scope>NUCLEOTIDE SEQUENCE [LARGE SCALE GENOMIC DNA]</scope>
    <source>
        <strain evidence="3 4">PP31</strain>
    </source>
</reference>
<dbReference type="CDD" id="cd00291">
    <property type="entry name" value="SirA_YedF_YeeD"/>
    <property type="match status" value="1"/>
</dbReference>
<dbReference type="EMBL" id="AP021875">
    <property type="protein sequence ID" value="BBO78247.1"/>
    <property type="molecule type" value="Genomic_DNA"/>
</dbReference>
<evidence type="ECO:0000259" key="2">
    <source>
        <dbReference type="PROSITE" id="PS01148"/>
    </source>
</evidence>
<gene>
    <name evidence="3" type="ORF">DSCW_56640</name>
</gene>
<evidence type="ECO:0000313" key="3">
    <source>
        <dbReference type="EMBL" id="BBO78247.1"/>
    </source>
</evidence>
<name>A0A5K7ZP89_9BACT</name>
<dbReference type="InterPro" id="IPR036868">
    <property type="entry name" value="TusA-like_sf"/>
</dbReference>
<dbReference type="OrthoDB" id="5325383at2"/>
<dbReference type="KEGG" id="dwd:DSCW_56640"/>
<feature type="domain" description="UPF0033" evidence="2">
    <location>
        <begin position="12"/>
        <end position="36"/>
    </location>
</feature>
<accession>A0A5K7ZP89</accession>
<evidence type="ECO:0000256" key="1">
    <source>
        <dbReference type="ARBA" id="ARBA00008984"/>
    </source>
</evidence>
<dbReference type="InterPro" id="IPR001455">
    <property type="entry name" value="TusA-like"/>
</dbReference>
<keyword evidence="4" id="KW-1185">Reference proteome</keyword>
<dbReference type="PROSITE" id="PS01148">
    <property type="entry name" value="UPF0033"/>
    <property type="match status" value="1"/>
</dbReference>
<dbReference type="RefSeq" id="WP_155306903.1">
    <property type="nucleotide sequence ID" value="NZ_AP021875.1"/>
</dbReference>
<proteinExistence type="inferred from homology"/>
<dbReference type="Pfam" id="PF01206">
    <property type="entry name" value="TusA"/>
    <property type="match status" value="1"/>
</dbReference>